<feature type="compositionally biased region" description="Pro residues" evidence="5">
    <location>
        <begin position="151"/>
        <end position="161"/>
    </location>
</feature>
<dbReference type="PROSITE" id="PS01359">
    <property type="entry name" value="ZF_PHD_1"/>
    <property type="match status" value="1"/>
</dbReference>
<gene>
    <name evidence="7" type="ORF">pipiens_019344</name>
</gene>
<evidence type="ECO:0000259" key="6">
    <source>
        <dbReference type="PROSITE" id="PS50016"/>
    </source>
</evidence>
<dbReference type="InterPro" id="IPR013083">
    <property type="entry name" value="Znf_RING/FYVE/PHD"/>
</dbReference>
<keyword evidence="1" id="KW-0479">Metal-binding</keyword>
<dbReference type="Proteomes" id="UP001562425">
    <property type="component" value="Unassembled WGS sequence"/>
</dbReference>
<evidence type="ECO:0000313" key="7">
    <source>
        <dbReference type="EMBL" id="KAL1403485.1"/>
    </source>
</evidence>
<feature type="non-terminal residue" evidence="7">
    <location>
        <position position="368"/>
    </location>
</feature>
<proteinExistence type="predicted"/>
<name>A0ABD1DUV2_CULPP</name>
<dbReference type="PROSITE" id="PS50016">
    <property type="entry name" value="ZF_PHD_2"/>
    <property type="match status" value="1"/>
</dbReference>
<feature type="region of interest" description="Disordered" evidence="5">
    <location>
        <begin position="128"/>
        <end position="174"/>
    </location>
</feature>
<protein>
    <recommendedName>
        <fullName evidence="6">PHD-type domain-containing protein</fullName>
    </recommendedName>
</protein>
<evidence type="ECO:0000256" key="3">
    <source>
        <dbReference type="ARBA" id="ARBA00022833"/>
    </source>
</evidence>
<evidence type="ECO:0000256" key="4">
    <source>
        <dbReference type="PROSITE-ProRule" id="PRU00146"/>
    </source>
</evidence>
<dbReference type="GO" id="GO:0008270">
    <property type="term" value="F:zinc ion binding"/>
    <property type="evidence" value="ECO:0007669"/>
    <property type="project" value="UniProtKB-KW"/>
</dbReference>
<evidence type="ECO:0000256" key="1">
    <source>
        <dbReference type="ARBA" id="ARBA00022723"/>
    </source>
</evidence>
<dbReference type="InterPro" id="IPR019787">
    <property type="entry name" value="Znf_PHD-finger"/>
</dbReference>
<keyword evidence="2 4" id="KW-0863">Zinc-finger</keyword>
<dbReference type="SUPFAM" id="SSF57903">
    <property type="entry name" value="FYVE/PHD zinc finger"/>
    <property type="match status" value="1"/>
</dbReference>
<dbReference type="EMBL" id="JBEHCU010001508">
    <property type="protein sequence ID" value="KAL1403485.1"/>
    <property type="molecule type" value="Genomic_DNA"/>
</dbReference>
<evidence type="ECO:0000256" key="5">
    <source>
        <dbReference type="SAM" id="MobiDB-lite"/>
    </source>
</evidence>
<reference evidence="7 8" key="1">
    <citation type="submission" date="2024-05" db="EMBL/GenBank/DDBJ databases">
        <title>Culex pipiens pipiens assembly and annotation.</title>
        <authorList>
            <person name="Alout H."/>
            <person name="Durand T."/>
        </authorList>
    </citation>
    <scope>NUCLEOTIDE SEQUENCE [LARGE SCALE GENOMIC DNA]</scope>
    <source>
        <strain evidence="7">HA-2024</strain>
        <tissue evidence="7">Whole body</tissue>
    </source>
</reference>
<comment type="caution">
    <text evidence="7">The sequence shown here is derived from an EMBL/GenBank/DDBJ whole genome shotgun (WGS) entry which is preliminary data.</text>
</comment>
<feature type="domain" description="PHD-type" evidence="6">
    <location>
        <begin position="13"/>
        <end position="69"/>
    </location>
</feature>
<dbReference type="InterPro" id="IPR019786">
    <property type="entry name" value="Zinc_finger_PHD-type_CS"/>
</dbReference>
<sequence>MSAASTLNISKNTILCHACAGDVNDEYVPCQGFCNAVFHLNCSGAKTELLKEIAAHRQIFWLCRSCTTLMTDLRHRRSVQCAFEAGQELSLSHHNRIVEQLMSEILSELKSELSSNFAKLIASNSLTPRSAGQGAGGSRGTGSRRLFDNNPAPPPVPNPLPPKDDVGKHGGLVDGVLKDDADGNGIAASVEDRFWLYLSRVSRRVNEEQITKLAVDRLGVNDIKVKMLVAKGVTVDRKMKFNEHIALTTGKAFAMLGFLKRNTAHFDDPFALKVLYASLVRSVLEYAAVVWAPYHVTLAARIERVQRAFVRFALRKLPWNNPLILPSYEGRCLLFRLQSLAERRTLMQRLFVFDLLRGNIDCRSIRNN</sequence>
<evidence type="ECO:0000256" key="2">
    <source>
        <dbReference type="ARBA" id="ARBA00022771"/>
    </source>
</evidence>
<organism evidence="7 8">
    <name type="scientific">Culex pipiens pipiens</name>
    <name type="common">Northern house mosquito</name>
    <dbReference type="NCBI Taxonomy" id="38569"/>
    <lineage>
        <taxon>Eukaryota</taxon>
        <taxon>Metazoa</taxon>
        <taxon>Ecdysozoa</taxon>
        <taxon>Arthropoda</taxon>
        <taxon>Hexapoda</taxon>
        <taxon>Insecta</taxon>
        <taxon>Pterygota</taxon>
        <taxon>Neoptera</taxon>
        <taxon>Endopterygota</taxon>
        <taxon>Diptera</taxon>
        <taxon>Nematocera</taxon>
        <taxon>Culicoidea</taxon>
        <taxon>Culicidae</taxon>
        <taxon>Culicinae</taxon>
        <taxon>Culicini</taxon>
        <taxon>Culex</taxon>
        <taxon>Culex</taxon>
    </lineage>
</organism>
<evidence type="ECO:0000313" key="8">
    <source>
        <dbReference type="Proteomes" id="UP001562425"/>
    </source>
</evidence>
<accession>A0ABD1DUV2</accession>
<dbReference type="InterPro" id="IPR011011">
    <property type="entry name" value="Znf_FYVE_PHD"/>
</dbReference>
<dbReference type="AlphaFoldDB" id="A0ABD1DUV2"/>
<keyword evidence="3" id="KW-0862">Zinc</keyword>
<dbReference type="Gene3D" id="3.30.40.10">
    <property type="entry name" value="Zinc/RING finger domain, C3HC4 (zinc finger)"/>
    <property type="match status" value="1"/>
</dbReference>
<keyword evidence="8" id="KW-1185">Reference proteome</keyword>